<sequence>MWAHHLQRGKLKSGAIQVGWQAREPVKKPRLLCEVERYQLKIVGLTTMQGLGSETLFLLQSCPGREISGRGGDTHKPPAKCLSFEVTSDEQEGDLFATSVCKRDGSDCCLCLFTKQQSRLPCFLEVSGWYSGKGAIWGSSGAPTTLQCPCEHYLEGCDREE</sequence>
<reference evidence="1 2" key="1">
    <citation type="submission" date="2021-06" db="EMBL/GenBank/DDBJ databases">
        <authorList>
            <person name="Palmer J.M."/>
        </authorList>
    </citation>
    <scope>NUCLEOTIDE SEQUENCE [LARGE SCALE GENOMIC DNA]</scope>
    <source>
        <strain evidence="1 2">AS_MEX2019</strain>
        <tissue evidence="1">Muscle</tissue>
    </source>
</reference>
<name>A0ABV1ADI3_9TELE</name>
<protein>
    <submittedName>
        <fullName evidence="1">Uncharacterized protein</fullName>
    </submittedName>
</protein>
<accession>A0ABV1ADI3</accession>
<evidence type="ECO:0000313" key="2">
    <source>
        <dbReference type="Proteomes" id="UP001469553"/>
    </source>
</evidence>
<evidence type="ECO:0000313" key="1">
    <source>
        <dbReference type="EMBL" id="MEQ2316301.1"/>
    </source>
</evidence>
<dbReference type="Proteomes" id="UP001469553">
    <property type="component" value="Unassembled WGS sequence"/>
</dbReference>
<organism evidence="1 2">
    <name type="scientific">Ameca splendens</name>
    <dbReference type="NCBI Taxonomy" id="208324"/>
    <lineage>
        <taxon>Eukaryota</taxon>
        <taxon>Metazoa</taxon>
        <taxon>Chordata</taxon>
        <taxon>Craniata</taxon>
        <taxon>Vertebrata</taxon>
        <taxon>Euteleostomi</taxon>
        <taxon>Actinopterygii</taxon>
        <taxon>Neopterygii</taxon>
        <taxon>Teleostei</taxon>
        <taxon>Neoteleostei</taxon>
        <taxon>Acanthomorphata</taxon>
        <taxon>Ovalentaria</taxon>
        <taxon>Atherinomorphae</taxon>
        <taxon>Cyprinodontiformes</taxon>
        <taxon>Goodeidae</taxon>
        <taxon>Ameca</taxon>
    </lineage>
</organism>
<proteinExistence type="predicted"/>
<gene>
    <name evidence="1" type="ORF">AMECASPLE_031228</name>
</gene>
<comment type="caution">
    <text evidence="1">The sequence shown here is derived from an EMBL/GenBank/DDBJ whole genome shotgun (WGS) entry which is preliminary data.</text>
</comment>
<keyword evidence="2" id="KW-1185">Reference proteome</keyword>
<dbReference type="EMBL" id="JAHRIP010088486">
    <property type="protein sequence ID" value="MEQ2316301.1"/>
    <property type="molecule type" value="Genomic_DNA"/>
</dbReference>